<evidence type="ECO:0000256" key="12">
    <source>
        <dbReference type="SAM" id="Phobius"/>
    </source>
</evidence>
<sequence>MTSITIGPPDLKTVDPTMLAVAKFLHGNSILKQREGILNGRRYMFFKVKRAVRALESDSYKKRQGKVNSRLPPVASQDQALQLLRQLPLQKLAFQAVKLDTDDAISKGLKPRPGVPVLQISPQQQFLEDQYVVWFYEPVSLLSHLYAVLAVAGIFAVVLFPLWPLALRRGVWYLSMGLLGLIAAFFGLAIVRLILFMITYVVVKPGIWIFPNLFEDLGVLDSFVPLWSWHGADAMRIHRLAKKKKKSKQQKARKLEKQRAKETGGAGATGAPAAGAPAGGMPGVNPQLLAQLQKLNARIQAISAEREKAGKPMAQEEVQKLGQALIAEYMGPLQSGGAAAPGGAQRGAPAAASARPAGNRTVKIEEIEDED</sequence>
<organism evidence="13 14">
    <name type="scientific">Magnusiomyces paraingens</name>
    <dbReference type="NCBI Taxonomy" id="2606893"/>
    <lineage>
        <taxon>Eukaryota</taxon>
        <taxon>Fungi</taxon>
        <taxon>Dikarya</taxon>
        <taxon>Ascomycota</taxon>
        <taxon>Saccharomycotina</taxon>
        <taxon>Dipodascomycetes</taxon>
        <taxon>Dipodascales</taxon>
        <taxon>Dipodascaceae</taxon>
        <taxon>Magnusiomyces</taxon>
    </lineage>
</organism>
<evidence type="ECO:0000256" key="3">
    <source>
        <dbReference type="ARBA" id="ARBA00021257"/>
    </source>
</evidence>
<evidence type="ECO:0000313" key="13">
    <source>
        <dbReference type="EMBL" id="VVT48632.1"/>
    </source>
</evidence>
<feature type="transmembrane region" description="Helical" evidence="12">
    <location>
        <begin position="178"/>
        <end position="203"/>
    </location>
</feature>
<dbReference type="GeneID" id="43580694"/>
<evidence type="ECO:0000256" key="4">
    <source>
        <dbReference type="ARBA" id="ARBA00022448"/>
    </source>
</evidence>
<dbReference type="OrthoDB" id="200187at2759"/>
<evidence type="ECO:0000256" key="2">
    <source>
        <dbReference type="ARBA" id="ARBA00010604"/>
    </source>
</evidence>
<dbReference type="EMBL" id="CABVLU010000002">
    <property type="protein sequence ID" value="VVT48632.1"/>
    <property type="molecule type" value="Genomic_DNA"/>
</dbReference>
<evidence type="ECO:0000313" key="14">
    <source>
        <dbReference type="Proteomes" id="UP000398389"/>
    </source>
</evidence>
<accession>A0A5E8BBN1</accession>
<comment type="subcellular location">
    <subcellularLocation>
        <location evidence="1">Endoplasmic reticulum membrane</location>
        <topology evidence="1">Multi-pass membrane protein</topology>
    </subcellularLocation>
</comment>
<name>A0A5E8BBN1_9ASCO</name>
<dbReference type="Pfam" id="PF03839">
    <property type="entry name" value="Sec62"/>
    <property type="match status" value="1"/>
</dbReference>
<keyword evidence="10 12" id="KW-0472">Membrane</keyword>
<gene>
    <name evidence="13" type="ORF">SAPINGB_P001874</name>
</gene>
<dbReference type="RefSeq" id="XP_031852485.1">
    <property type="nucleotide sequence ID" value="XM_031996594.1"/>
</dbReference>
<keyword evidence="8 12" id="KW-1133">Transmembrane helix</keyword>
<protein>
    <recommendedName>
        <fullName evidence="3">Translocation protein SEC62</fullName>
    </recommendedName>
</protein>
<evidence type="ECO:0000256" key="9">
    <source>
        <dbReference type="ARBA" id="ARBA00023010"/>
    </source>
</evidence>
<dbReference type="PANTHER" id="PTHR12443">
    <property type="entry name" value="TRANSLOCATION PROTEIN SEC62"/>
    <property type="match status" value="1"/>
</dbReference>
<comment type="similarity">
    <text evidence="2">Belongs to the SEC62 family.</text>
</comment>
<feature type="region of interest" description="Disordered" evidence="11">
    <location>
        <begin position="241"/>
        <end position="280"/>
    </location>
</feature>
<dbReference type="PANTHER" id="PTHR12443:SF9">
    <property type="entry name" value="TRANSLOCATION PROTEIN SEC62"/>
    <property type="match status" value="1"/>
</dbReference>
<keyword evidence="14" id="KW-1185">Reference proteome</keyword>
<evidence type="ECO:0000256" key="7">
    <source>
        <dbReference type="ARBA" id="ARBA00022927"/>
    </source>
</evidence>
<keyword evidence="5 12" id="KW-0812">Transmembrane</keyword>
<feature type="compositionally biased region" description="Low complexity" evidence="11">
    <location>
        <begin position="335"/>
        <end position="358"/>
    </location>
</feature>
<feature type="compositionally biased region" description="Basic and acidic residues" evidence="11">
    <location>
        <begin position="253"/>
        <end position="262"/>
    </location>
</feature>
<evidence type="ECO:0000256" key="5">
    <source>
        <dbReference type="ARBA" id="ARBA00022692"/>
    </source>
</evidence>
<evidence type="ECO:0000256" key="11">
    <source>
        <dbReference type="SAM" id="MobiDB-lite"/>
    </source>
</evidence>
<keyword evidence="4" id="KW-0813">Transport</keyword>
<dbReference type="Proteomes" id="UP000398389">
    <property type="component" value="Unassembled WGS sequence"/>
</dbReference>
<keyword evidence="6" id="KW-0256">Endoplasmic reticulum</keyword>
<dbReference type="InterPro" id="IPR004728">
    <property type="entry name" value="Sec62"/>
</dbReference>
<dbReference type="NCBIfam" id="TIGR00869">
    <property type="entry name" value="sec62"/>
    <property type="match status" value="1"/>
</dbReference>
<dbReference type="InterPro" id="IPR011553">
    <property type="entry name" value="Sec62_asco"/>
</dbReference>
<dbReference type="GO" id="GO:0005789">
    <property type="term" value="C:endoplasmic reticulum membrane"/>
    <property type="evidence" value="ECO:0007669"/>
    <property type="project" value="UniProtKB-SubCell"/>
</dbReference>
<evidence type="ECO:0000256" key="8">
    <source>
        <dbReference type="ARBA" id="ARBA00022989"/>
    </source>
</evidence>
<evidence type="ECO:0000256" key="10">
    <source>
        <dbReference type="ARBA" id="ARBA00023136"/>
    </source>
</evidence>
<feature type="region of interest" description="Disordered" evidence="11">
    <location>
        <begin position="333"/>
        <end position="371"/>
    </location>
</feature>
<feature type="transmembrane region" description="Helical" evidence="12">
    <location>
        <begin position="145"/>
        <end position="166"/>
    </location>
</feature>
<dbReference type="AlphaFoldDB" id="A0A5E8BBN1"/>
<keyword evidence="9" id="KW-0811">Translocation</keyword>
<evidence type="ECO:0000256" key="6">
    <source>
        <dbReference type="ARBA" id="ARBA00022824"/>
    </source>
</evidence>
<dbReference type="GO" id="GO:0031204">
    <property type="term" value="P:post-translational protein targeting to membrane, translocation"/>
    <property type="evidence" value="ECO:0007669"/>
    <property type="project" value="TreeGrafter"/>
</dbReference>
<keyword evidence="7" id="KW-0653">Protein transport</keyword>
<proteinExistence type="inferred from homology"/>
<evidence type="ECO:0000256" key="1">
    <source>
        <dbReference type="ARBA" id="ARBA00004477"/>
    </source>
</evidence>
<feature type="compositionally biased region" description="Basic residues" evidence="11">
    <location>
        <begin position="241"/>
        <end position="252"/>
    </location>
</feature>
<reference evidence="13 14" key="1">
    <citation type="submission" date="2019-09" db="EMBL/GenBank/DDBJ databases">
        <authorList>
            <person name="Brejova B."/>
        </authorList>
    </citation>
    <scope>NUCLEOTIDE SEQUENCE [LARGE SCALE GENOMIC DNA]</scope>
</reference>